<dbReference type="GO" id="GO:0017057">
    <property type="term" value="F:6-phosphogluconolactonase activity"/>
    <property type="evidence" value="ECO:0007669"/>
    <property type="project" value="UniProtKB-UniRule"/>
</dbReference>
<dbReference type="CDD" id="cd01400">
    <property type="entry name" value="6PGL"/>
    <property type="match status" value="1"/>
</dbReference>
<dbReference type="SUPFAM" id="SSF100950">
    <property type="entry name" value="NagB/RpiA/CoA transferase-like"/>
    <property type="match status" value="1"/>
</dbReference>
<dbReference type="InterPro" id="IPR037171">
    <property type="entry name" value="NagB/RpiA_transferase-like"/>
</dbReference>
<dbReference type="InterPro" id="IPR005900">
    <property type="entry name" value="6-phosphogluconolactonase_DevB"/>
</dbReference>
<gene>
    <name evidence="8" type="primary">pgl</name>
    <name evidence="10" type="ORF">A3F83_02315</name>
</gene>
<dbReference type="PANTHER" id="PTHR11054:SF0">
    <property type="entry name" value="6-PHOSPHOGLUCONOLACTONASE"/>
    <property type="match status" value="1"/>
</dbReference>
<sequence length="254" mass="28020">MKPQVQVFEDVEELSRAAAEFVTRRAVEVCRAGGAFRVALSGGSTPKKLYQLLAGEPWRGSFPWEKSHFFLGDERFVAQEHPESNFGMARQALLDKVPLPAGNVHPLDSAAVSVEEAARRYEEELRKVFERGGKDRGSKPAGDFPRFDLVLLGLGPDGHTASLFPGNPVLEERRRWAAAVEAPPGYPTRERVSLTLPVINAAAYVLFLAAGREKSPIVKAILETPEKARSLYPAALVEPSAGELFWFLDRQARI</sequence>
<comment type="function">
    <text evidence="2 8">Hydrolysis of 6-phosphogluconolactone to 6-phosphogluconate.</text>
</comment>
<comment type="pathway">
    <text evidence="3 8">Carbohydrate degradation; pentose phosphate pathway; D-ribulose 5-phosphate from D-glucose 6-phosphate (oxidative stage): step 2/3.</text>
</comment>
<evidence type="ECO:0000256" key="3">
    <source>
        <dbReference type="ARBA" id="ARBA00004961"/>
    </source>
</evidence>
<dbReference type="Pfam" id="PF01182">
    <property type="entry name" value="Glucosamine_iso"/>
    <property type="match status" value="1"/>
</dbReference>
<accession>A0A1F5YLM0</accession>
<evidence type="ECO:0000313" key="10">
    <source>
        <dbReference type="EMBL" id="OGG00782.1"/>
    </source>
</evidence>
<comment type="catalytic activity">
    <reaction evidence="1 8">
        <text>6-phospho-D-glucono-1,5-lactone + H2O = 6-phospho-D-gluconate + H(+)</text>
        <dbReference type="Rhea" id="RHEA:12556"/>
        <dbReference type="ChEBI" id="CHEBI:15377"/>
        <dbReference type="ChEBI" id="CHEBI:15378"/>
        <dbReference type="ChEBI" id="CHEBI:57955"/>
        <dbReference type="ChEBI" id="CHEBI:58759"/>
        <dbReference type="EC" id="3.1.1.31"/>
    </reaction>
</comment>
<evidence type="ECO:0000259" key="9">
    <source>
        <dbReference type="Pfam" id="PF01182"/>
    </source>
</evidence>
<evidence type="ECO:0000256" key="2">
    <source>
        <dbReference type="ARBA" id="ARBA00002681"/>
    </source>
</evidence>
<dbReference type="PANTHER" id="PTHR11054">
    <property type="entry name" value="6-PHOSPHOGLUCONOLACTONASE"/>
    <property type="match status" value="1"/>
</dbReference>
<evidence type="ECO:0000256" key="7">
    <source>
        <dbReference type="ARBA" id="ARBA00022801"/>
    </source>
</evidence>
<dbReference type="EMBL" id="MFIX01000241">
    <property type="protein sequence ID" value="OGG00782.1"/>
    <property type="molecule type" value="Genomic_DNA"/>
</dbReference>
<keyword evidence="7 8" id="KW-0378">Hydrolase</keyword>
<evidence type="ECO:0000256" key="6">
    <source>
        <dbReference type="ARBA" id="ARBA00020337"/>
    </source>
</evidence>
<dbReference type="InterPro" id="IPR039104">
    <property type="entry name" value="6PGL"/>
</dbReference>
<dbReference type="GO" id="GO:0005975">
    <property type="term" value="P:carbohydrate metabolic process"/>
    <property type="evidence" value="ECO:0007669"/>
    <property type="project" value="UniProtKB-UniRule"/>
</dbReference>
<organism evidence="10 11">
    <name type="scientific">Candidatus Glassbacteria bacterium RIFCSPLOWO2_12_FULL_58_11</name>
    <dbReference type="NCBI Taxonomy" id="1817867"/>
    <lineage>
        <taxon>Bacteria</taxon>
        <taxon>Candidatus Glassiibacteriota</taxon>
    </lineage>
</organism>
<dbReference type="NCBIfam" id="TIGR01198">
    <property type="entry name" value="pgl"/>
    <property type="match status" value="1"/>
</dbReference>
<comment type="caution">
    <text evidence="10">The sequence shown here is derived from an EMBL/GenBank/DDBJ whole genome shotgun (WGS) entry which is preliminary data.</text>
</comment>
<dbReference type="GO" id="GO:0006098">
    <property type="term" value="P:pentose-phosphate shunt"/>
    <property type="evidence" value="ECO:0007669"/>
    <property type="project" value="UniProtKB-UniPathway"/>
</dbReference>
<proteinExistence type="inferred from homology"/>
<evidence type="ECO:0000256" key="1">
    <source>
        <dbReference type="ARBA" id="ARBA00000832"/>
    </source>
</evidence>
<comment type="similarity">
    <text evidence="4 8">Belongs to the glucosamine/galactosamine-6-phosphate isomerase family. 6-phosphogluconolactonase subfamily.</text>
</comment>
<reference evidence="10 11" key="1">
    <citation type="journal article" date="2016" name="Nat. Commun.">
        <title>Thousands of microbial genomes shed light on interconnected biogeochemical processes in an aquifer system.</title>
        <authorList>
            <person name="Anantharaman K."/>
            <person name="Brown C.T."/>
            <person name="Hug L.A."/>
            <person name="Sharon I."/>
            <person name="Castelle C.J."/>
            <person name="Probst A.J."/>
            <person name="Thomas B.C."/>
            <person name="Singh A."/>
            <person name="Wilkins M.J."/>
            <person name="Karaoz U."/>
            <person name="Brodie E.L."/>
            <person name="Williams K.H."/>
            <person name="Hubbard S.S."/>
            <person name="Banfield J.F."/>
        </authorList>
    </citation>
    <scope>NUCLEOTIDE SEQUENCE [LARGE SCALE GENOMIC DNA]</scope>
</reference>
<dbReference type="InterPro" id="IPR006148">
    <property type="entry name" value="Glc/Gal-6P_isomerase"/>
</dbReference>
<evidence type="ECO:0000313" key="11">
    <source>
        <dbReference type="Proteomes" id="UP000179129"/>
    </source>
</evidence>
<dbReference type="Gene3D" id="3.40.50.1360">
    <property type="match status" value="1"/>
</dbReference>
<dbReference type="STRING" id="1817867.A3F83_02315"/>
<evidence type="ECO:0000256" key="8">
    <source>
        <dbReference type="RuleBase" id="RU365095"/>
    </source>
</evidence>
<evidence type="ECO:0000256" key="4">
    <source>
        <dbReference type="ARBA" id="ARBA00010662"/>
    </source>
</evidence>
<dbReference type="UniPathway" id="UPA00115">
    <property type="reaction ID" value="UER00409"/>
</dbReference>
<evidence type="ECO:0000256" key="5">
    <source>
        <dbReference type="ARBA" id="ARBA00013198"/>
    </source>
</evidence>
<dbReference type="Proteomes" id="UP000179129">
    <property type="component" value="Unassembled WGS sequence"/>
</dbReference>
<dbReference type="EC" id="3.1.1.31" evidence="5 8"/>
<name>A0A1F5YLM0_9BACT</name>
<protein>
    <recommendedName>
        <fullName evidence="6 8">6-phosphogluconolactonase</fullName>
        <shortName evidence="8">6PGL</shortName>
        <ecNumber evidence="5 8">3.1.1.31</ecNumber>
    </recommendedName>
</protein>
<dbReference type="AlphaFoldDB" id="A0A1F5YLM0"/>
<dbReference type="FunFam" id="3.40.50.1360:FF:000005">
    <property type="entry name" value="6-phosphogluconolactonase"/>
    <property type="match status" value="1"/>
</dbReference>
<feature type="domain" description="Glucosamine/galactosamine-6-phosphate isomerase" evidence="9">
    <location>
        <begin position="10"/>
        <end position="246"/>
    </location>
</feature>